<name>A0ABM1T1V3_LIMPO</name>
<dbReference type="RefSeq" id="XP_022249859.1">
    <property type="nucleotide sequence ID" value="XM_022394151.1"/>
</dbReference>
<dbReference type="Pfam" id="PF00561">
    <property type="entry name" value="Abhydrolase_1"/>
    <property type="match status" value="1"/>
</dbReference>
<evidence type="ECO:0000313" key="2">
    <source>
        <dbReference type="Proteomes" id="UP000694941"/>
    </source>
</evidence>
<accession>A0ABM1T1V3</accession>
<dbReference type="PANTHER" id="PTHR47533:SF4">
    <property type="entry name" value="AB HYDROLASE-1 DOMAIN-CONTAINING PROTEIN"/>
    <property type="match status" value="1"/>
</dbReference>
<dbReference type="InterPro" id="IPR000073">
    <property type="entry name" value="AB_hydrolase_1"/>
</dbReference>
<dbReference type="PANTHER" id="PTHR47533">
    <property type="entry name" value="PROTEIN CBG21859"/>
    <property type="match status" value="1"/>
</dbReference>
<organism evidence="2 3">
    <name type="scientific">Limulus polyphemus</name>
    <name type="common">Atlantic horseshoe crab</name>
    <dbReference type="NCBI Taxonomy" id="6850"/>
    <lineage>
        <taxon>Eukaryota</taxon>
        <taxon>Metazoa</taxon>
        <taxon>Ecdysozoa</taxon>
        <taxon>Arthropoda</taxon>
        <taxon>Chelicerata</taxon>
        <taxon>Merostomata</taxon>
        <taxon>Xiphosura</taxon>
        <taxon>Limulidae</taxon>
        <taxon>Limulus</taxon>
    </lineage>
</organism>
<evidence type="ECO:0000313" key="3">
    <source>
        <dbReference type="RefSeq" id="XP_022249859.1"/>
    </source>
</evidence>
<dbReference type="InterPro" id="IPR029058">
    <property type="entry name" value="AB_hydrolase_fold"/>
</dbReference>
<gene>
    <name evidence="3" type="primary">LOC111087461</name>
</gene>
<keyword evidence="2" id="KW-1185">Reference proteome</keyword>
<protein>
    <submittedName>
        <fullName evidence="3">Uncharacterized protein LOC111087461</fullName>
    </submittedName>
</protein>
<sequence length="361" mass="40802">MFSKVIHSCSAVSEVLNRCSGIASIRLVFRLMSSEAEKDILKFLRKHQSFTTFSLGSNSAASIQYVDTNQPGPAVLLITGIKSEFYDFGGLIQALSRKGLRVLAPNLPGFGRSFIRPSSYFRHSPEEVANVLRRFLVSINVPRVDLMLAHSAGIFPALTLISDNPQFFRSMVLMCPPGLRPWRGIKPLWLFRGGSYCFSKPILKLAVLPLFRWIHKRVKMECSDDTVKVNVHTIGNIDFLKASKCADDIVANNTPVLLAFSTNDPYIEKAVVYRTACRWGLRKEDFWCYDDDGILITEGKNPLSGNHQNYIVGLSFSRGRHSIFLKYQDILVEAMMNMLNYVTIQDVSRESPEKFKVFTKI</sequence>
<evidence type="ECO:0000259" key="1">
    <source>
        <dbReference type="Pfam" id="PF00561"/>
    </source>
</evidence>
<reference evidence="3" key="1">
    <citation type="submission" date="2025-08" db="UniProtKB">
        <authorList>
            <consortium name="RefSeq"/>
        </authorList>
    </citation>
    <scope>IDENTIFICATION</scope>
    <source>
        <tissue evidence="3">Muscle</tissue>
    </source>
</reference>
<dbReference type="GeneID" id="111087461"/>
<dbReference type="SUPFAM" id="SSF53474">
    <property type="entry name" value="alpha/beta-Hydrolases"/>
    <property type="match status" value="1"/>
</dbReference>
<proteinExistence type="predicted"/>
<dbReference type="Proteomes" id="UP000694941">
    <property type="component" value="Unplaced"/>
</dbReference>
<dbReference type="Gene3D" id="3.40.50.1820">
    <property type="entry name" value="alpha/beta hydrolase"/>
    <property type="match status" value="1"/>
</dbReference>
<feature type="domain" description="AB hydrolase-1" evidence="1">
    <location>
        <begin position="73"/>
        <end position="185"/>
    </location>
</feature>